<dbReference type="SUPFAM" id="SSF52540">
    <property type="entry name" value="P-loop containing nucleoside triphosphate hydrolases"/>
    <property type="match status" value="1"/>
</dbReference>
<accession>A0A5C5BFV7</accession>
<keyword evidence="7" id="KW-1185">Reference proteome</keyword>
<keyword evidence="2" id="KW-0813">Transport</keyword>
<protein>
    <submittedName>
        <fullName evidence="6">ABC transporter ATP-binding protein</fullName>
    </submittedName>
</protein>
<comment type="similarity">
    <text evidence="1">Belongs to the ABC transporter superfamily.</text>
</comment>
<dbReference type="OrthoDB" id="3723992at2"/>
<dbReference type="PANTHER" id="PTHR43776:SF7">
    <property type="entry name" value="D,D-DIPEPTIDE TRANSPORT ATP-BINDING PROTEIN DDPF-RELATED"/>
    <property type="match status" value="1"/>
</dbReference>
<proteinExistence type="inferred from homology"/>
<comment type="caution">
    <text evidence="6">The sequence shown here is derived from an EMBL/GenBank/DDBJ whole genome shotgun (WGS) entry which is preliminary data.</text>
</comment>
<evidence type="ECO:0000256" key="3">
    <source>
        <dbReference type="ARBA" id="ARBA00022741"/>
    </source>
</evidence>
<evidence type="ECO:0000256" key="1">
    <source>
        <dbReference type="ARBA" id="ARBA00005417"/>
    </source>
</evidence>
<keyword evidence="3" id="KW-0547">Nucleotide-binding</keyword>
<keyword evidence="4 6" id="KW-0067">ATP-binding</keyword>
<feature type="domain" description="ABC transporter" evidence="5">
    <location>
        <begin position="9"/>
        <end position="248"/>
    </location>
</feature>
<name>A0A5C5BFV7_9MICO</name>
<dbReference type="InterPro" id="IPR027417">
    <property type="entry name" value="P-loop_NTPase"/>
</dbReference>
<dbReference type="InterPro" id="IPR003593">
    <property type="entry name" value="AAA+_ATPase"/>
</dbReference>
<organism evidence="6 7">
    <name type="scientific">Miniimonas arenae</name>
    <dbReference type="NCBI Taxonomy" id="676201"/>
    <lineage>
        <taxon>Bacteria</taxon>
        <taxon>Bacillati</taxon>
        <taxon>Actinomycetota</taxon>
        <taxon>Actinomycetes</taxon>
        <taxon>Micrococcales</taxon>
        <taxon>Beutenbergiaceae</taxon>
        <taxon>Miniimonas</taxon>
    </lineage>
</organism>
<evidence type="ECO:0000256" key="4">
    <source>
        <dbReference type="ARBA" id="ARBA00022840"/>
    </source>
</evidence>
<dbReference type="InterPro" id="IPR050319">
    <property type="entry name" value="ABC_transp_ATP-bind"/>
</dbReference>
<evidence type="ECO:0000313" key="7">
    <source>
        <dbReference type="Proteomes" id="UP000313849"/>
    </source>
</evidence>
<dbReference type="RefSeq" id="WP_139985830.1">
    <property type="nucleotide sequence ID" value="NZ_VENP01000004.1"/>
</dbReference>
<dbReference type="EMBL" id="VENP01000004">
    <property type="protein sequence ID" value="TNU76730.1"/>
    <property type="molecule type" value="Genomic_DNA"/>
</dbReference>
<dbReference type="PANTHER" id="PTHR43776">
    <property type="entry name" value="TRANSPORT ATP-BINDING PROTEIN"/>
    <property type="match status" value="1"/>
</dbReference>
<gene>
    <name evidence="6" type="ORF">FH969_02310</name>
</gene>
<dbReference type="InterPro" id="IPR003439">
    <property type="entry name" value="ABC_transporter-like_ATP-bd"/>
</dbReference>
<dbReference type="Gene3D" id="3.40.50.300">
    <property type="entry name" value="P-loop containing nucleotide triphosphate hydrolases"/>
    <property type="match status" value="1"/>
</dbReference>
<dbReference type="SMART" id="SM00382">
    <property type="entry name" value="AAA"/>
    <property type="match status" value="1"/>
</dbReference>
<evidence type="ECO:0000259" key="5">
    <source>
        <dbReference type="PROSITE" id="PS50893"/>
    </source>
</evidence>
<dbReference type="GO" id="GO:0055085">
    <property type="term" value="P:transmembrane transport"/>
    <property type="evidence" value="ECO:0007669"/>
    <property type="project" value="UniProtKB-ARBA"/>
</dbReference>
<reference evidence="6 7" key="1">
    <citation type="submission" date="2019-06" db="EMBL/GenBank/DDBJ databases">
        <title>Draft genome sequence of Miniimonas arenae KCTC 19750T isolated from sea sand.</title>
        <authorList>
            <person name="Park S.-J."/>
        </authorList>
    </citation>
    <scope>NUCLEOTIDE SEQUENCE [LARGE SCALE GENOMIC DNA]</scope>
    <source>
        <strain evidence="6 7">KCTC 19750</strain>
    </source>
</reference>
<evidence type="ECO:0000256" key="2">
    <source>
        <dbReference type="ARBA" id="ARBA00022448"/>
    </source>
</evidence>
<dbReference type="AlphaFoldDB" id="A0A5C5BFV7"/>
<dbReference type="Pfam" id="PF00005">
    <property type="entry name" value="ABC_tran"/>
    <property type="match status" value="1"/>
</dbReference>
<dbReference type="GO" id="GO:0005524">
    <property type="term" value="F:ATP binding"/>
    <property type="evidence" value="ECO:0007669"/>
    <property type="project" value="UniProtKB-KW"/>
</dbReference>
<dbReference type="PROSITE" id="PS50893">
    <property type="entry name" value="ABC_TRANSPORTER_2"/>
    <property type="match status" value="1"/>
</dbReference>
<evidence type="ECO:0000313" key="6">
    <source>
        <dbReference type="EMBL" id="TNU76730.1"/>
    </source>
</evidence>
<dbReference type="GO" id="GO:0016887">
    <property type="term" value="F:ATP hydrolysis activity"/>
    <property type="evidence" value="ECO:0007669"/>
    <property type="project" value="InterPro"/>
</dbReference>
<sequence>MAAPGDPILTARDLWVSYGSEPVLRGIDLTLVEGGAPVGVIGPSGAGKTTLVHTLLGTVTPSRGSVTFRGHATHRLGRRDKKVFHGAVRHVSQYGVPTHDPRLTAQRYLDGALKDARRAGRTHPTTVDGLLTFVALDPAYAARSVVTMSGGERQRLALAHALATRPDLILLDEPLTAIDPGLRAEVLRRLAGLTADLGIAVLLVSHDLESIERLCSEVHVLADGELVASGRLRDVLATANHPAVVDLAEAAPLTAQRLR</sequence>
<dbReference type="Proteomes" id="UP000313849">
    <property type="component" value="Unassembled WGS sequence"/>
</dbReference>